<feature type="transmembrane region" description="Helical" evidence="1">
    <location>
        <begin position="37"/>
        <end position="61"/>
    </location>
</feature>
<dbReference type="Proteomes" id="UP000179233">
    <property type="component" value="Unassembled WGS sequence"/>
</dbReference>
<evidence type="ECO:0000313" key="2">
    <source>
        <dbReference type="EMBL" id="OGY17619.1"/>
    </source>
</evidence>
<dbReference type="Pfam" id="PF18895">
    <property type="entry name" value="T4SS_pilin"/>
    <property type="match status" value="1"/>
</dbReference>
<dbReference type="AlphaFoldDB" id="A0A1G1VQD9"/>
<dbReference type="EMBL" id="MHCJ01000008">
    <property type="protein sequence ID" value="OGY17619.1"/>
    <property type="molecule type" value="Genomic_DNA"/>
</dbReference>
<accession>A0A1G1VQD9</accession>
<gene>
    <name evidence="2" type="ORF">A2786_00035</name>
</gene>
<dbReference type="InterPro" id="IPR043993">
    <property type="entry name" value="T4SS_pilin"/>
</dbReference>
<protein>
    <submittedName>
        <fullName evidence="2">Uncharacterized protein</fullName>
    </submittedName>
</protein>
<keyword evidence="1" id="KW-0812">Transmembrane</keyword>
<comment type="caution">
    <text evidence="2">The sequence shown here is derived from an EMBL/GenBank/DDBJ whole genome shotgun (WGS) entry which is preliminary data.</text>
</comment>
<sequence length="118" mass="12471">MAIRVPVPNSIKPLLGGYGAGTNTTTGTLIETLLSNVIGILTLIASLTFLIYFFIGALNLLTSGGDTERAKKARNFISEGIIGLTITVTAYGIAWLIGTLMGIDITRPSTVLNNLVFK</sequence>
<evidence type="ECO:0000256" key="1">
    <source>
        <dbReference type="SAM" id="Phobius"/>
    </source>
</evidence>
<keyword evidence="1" id="KW-0472">Membrane</keyword>
<keyword evidence="1" id="KW-1133">Transmembrane helix</keyword>
<name>A0A1G1VQD9_9BACT</name>
<evidence type="ECO:0000313" key="3">
    <source>
        <dbReference type="Proteomes" id="UP000179233"/>
    </source>
</evidence>
<feature type="transmembrane region" description="Helical" evidence="1">
    <location>
        <begin position="81"/>
        <end position="103"/>
    </location>
</feature>
<proteinExistence type="predicted"/>
<reference evidence="2 3" key="1">
    <citation type="journal article" date="2016" name="Nat. Commun.">
        <title>Thousands of microbial genomes shed light on interconnected biogeochemical processes in an aquifer system.</title>
        <authorList>
            <person name="Anantharaman K."/>
            <person name="Brown C.T."/>
            <person name="Hug L.A."/>
            <person name="Sharon I."/>
            <person name="Castelle C.J."/>
            <person name="Probst A.J."/>
            <person name="Thomas B.C."/>
            <person name="Singh A."/>
            <person name="Wilkins M.J."/>
            <person name="Karaoz U."/>
            <person name="Brodie E.L."/>
            <person name="Williams K.H."/>
            <person name="Hubbard S.S."/>
            <person name="Banfield J.F."/>
        </authorList>
    </citation>
    <scope>NUCLEOTIDE SEQUENCE [LARGE SCALE GENOMIC DNA]</scope>
</reference>
<organism evidence="2 3">
    <name type="scientific">Candidatus Chisholmbacteria bacterium RIFCSPHIGHO2_01_FULL_52_32</name>
    <dbReference type="NCBI Taxonomy" id="1797591"/>
    <lineage>
        <taxon>Bacteria</taxon>
        <taxon>Candidatus Chisholmiibacteriota</taxon>
    </lineage>
</organism>